<organism evidence="1 2">
    <name type="scientific">Saccharopolyspora gregorii</name>
    <dbReference type="NCBI Taxonomy" id="33914"/>
    <lineage>
        <taxon>Bacteria</taxon>
        <taxon>Bacillati</taxon>
        <taxon>Actinomycetota</taxon>
        <taxon>Actinomycetes</taxon>
        <taxon>Pseudonocardiales</taxon>
        <taxon>Pseudonocardiaceae</taxon>
        <taxon>Saccharopolyspora</taxon>
    </lineage>
</organism>
<dbReference type="EMBL" id="BAAAYK010000038">
    <property type="protein sequence ID" value="GAA3360033.1"/>
    <property type="molecule type" value="Genomic_DNA"/>
</dbReference>
<evidence type="ECO:0008006" key="3">
    <source>
        <dbReference type="Google" id="ProtNLM"/>
    </source>
</evidence>
<gene>
    <name evidence="1" type="ORF">GCM10020366_38410</name>
</gene>
<reference evidence="2" key="1">
    <citation type="journal article" date="2019" name="Int. J. Syst. Evol. Microbiol.">
        <title>The Global Catalogue of Microorganisms (GCM) 10K type strain sequencing project: providing services to taxonomists for standard genome sequencing and annotation.</title>
        <authorList>
            <consortium name="The Broad Institute Genomics Platform"/>
            <consortium name="The Broad Institute Genome Sequencing Center for Infectious Disease"/>
            <person name="Wu L."/>
            <person name="Ma J."/>
        </authorList>
    </citation>
    <scope>NUCLEOTIDE SEQUENCE [LARGE SCALE GENOMIC DNA]</scope>
    <source>
        <strain evidence="2">JCM 9687</strain>
    </source>
</reference>
<comment type="caution">
    <text evidence="1">The sequence shown here is derived from an EMBL/GenBank/DDBJ whole genome shotgun (WGS) entry which is preliminary data.</text>
</comment>
<name>A0ABP6RRU6_9PSEU</name>
<evidence type="ECO:0000313" key="1">
    <source>
        <dbReference type="EMBL" id="GAA3360033.1"/>
    </source>
</evidence>
<dbReference type="Gene3D" id="3.40.630.30">
    <property type="match status" value="1"/>
</dbReference>
<sequence>MAWSRTPQDISFSTFDLNWGFLAIRPIDVRSDVTLLHRWLIDPRTTPRSPGRVSRVRRLLEAMLVEPERRLYLGFRDDIPAFLFETFRPEHDPQAPRPGAVGVRMLSAPGEEDTPGFSTAILRTIVKLVLDDPVHDRVVLESDVAEARLTRLAAGFHTEQRITAHGREIFVSTCSRADVRTEFGLEAAG</sequence>
<protein>
    <recommendedName>
        <fullName evidence="3">Lysine N-acyltransferase MbtK</fullName>
    </recommendedName>
</protein>
<dbReference type="Proteomes" id="UP001500483">
    <property type="component" value="Unassembled WGS sequence"/>
</dbReference>
<dbReference type="PANTHER" id="PTHR31438">
    <property type="entry name" value="LYSINE N-ACYLTRANSFERASE C17G9.06C-RELATED"/>
    <property type="match status" value="1"/>
</dbReference>
<dbReference type="PANTHER" id="PTHR31438:SF1">
    <property type="entry name" value="LYSINE N-ACYLTRANSFERASE C17G9.06C-RELATED"/>
    <property type="match status" value="1"/>
</dbReference>
<keyword evidence="2" id="KW-1185">Reference proteome</keyword>
<dbReference type="Pfam" id="PF13523">
    <property type="entry name" value="Acetyltransf_8"/>
    <property type="match status" value="1"/>
</dbReference>
<dbReference type="RefSeq" id="WP_224957481.1">
    <property type="nucleotide sequence ID" value="NZ_BAAAYK010000038.1"/>
</dbReference>
<dbReference type="SUPFAM" id="SSF55729">
    <property type="entry name" value="Acyl-CoA N-acyltransferases (Nat)"/>
    <property type="match status" value="1"/>
</dbReference>
<evidence type="ECO:0000313" key="2">
    <source>
        <dbReference type="Proteomes" id="UP001500483"/>
    </source>
</evidence>
<dbReference type="InterPro" id="IPR016181">
    <property type="entry name" value="Acyl_CoA_acyltransferase"/>
</dbReference>
<proteinExistence type="predicted"/>
<accession>A0ABP6RRU6</accession>